<comment type="caution">
    <text evidence="4">The sequence shown here is derived from an EMBL/GenBank/DDBJ whole genome shotgun (WGS) entry which is preliminary data.</text>
</comment>
<dbReference type="RefSeq" id="WP_092674661.1">
    <property type="nucleotide sequence ID" value="NZ_BMDN01000002.1"/>
</dbReference>
<reference evidence="4" key="1">
    <citation type="submission" date="2022-06" db="EMBL/GenBank/DDBJ databases">
        <title>Genomic Encyclopedia of Type Strains, Phase III (KMG-III): the genomes of soil and plant-associated and newly described type strains.</title>
        <authorList>
            <person name="Whitman W."/>
        </authorList>
    </citation>
    <scope>NUCLEOTIDE SEQUENCE</scope>
    <source>
        <strain evidence="4">CPCC 202695</strain>
    </source>
</reference>
<evidence type="ECO:0000256" key="1">
    <source>
        <dbReference type="ARBA" id="ARBA00022723"/>
    </source>
</evidence>
<evidence type="ECO:0000313" key="4">
    <source>
        <dbReference type="EMBL" id="MCP2367139.1"/>
    </source>
</evidence>
<name>A0ABT1KLL0_9MICO</name>
<keyword evidence="5" id="KW-1185">Reference proteome</keyword>
<proteinExistence type="predicted"/>
<organism evidence="4 5">
    <name type="scientific">Agromyces flavus</name>
    <dbReference type="NCBI Taxonomy" id="589382"/>
    <lineage>
        <taxon>Bacteria</taxon>
        <taxon>Bacillati</taxon>
        <taxon>Actinomycetota</taxon>
        <taxon>Actinomycetes</taxon>
        <taxon>Micrococcales</taxon>
        <taxon>Microbacteriaceae</taxon>
        <taxon>Agromyces</taxon>
    </lineage>
</organism>
<evidence type="ECO:0000259" key="3">
    <source>
        <dbReference type="Pfam" id="PF08797"/>
    </source>
</evidence>
<dbReference type="Gene3D" id="3.30.70.2330">
    <property type="match status" value="1"/>
</dbReference>
<feature type="domain" description="HIRAN" evidence="3">
    <location>
        <begin position="20"/>
        <end position="94"/>
    </location>
</feature>
<dbReference type="InterPro" id="IPR014905">
    <property type="entry name" value="HIRAN"/>
</dbReference>
<accession>A0ABT1KLL0</accession>
<dbReference type="Proteomes" id="UP000893823">
    <property type="component" value="Unassembled WGS sequence"/>
</dbReference>
<keyword evidence="1" id="KW-0479">Metal-binding</keyword>
<dbReference type="Pfam" id="PF08797">
    <property type="entry name" value="HIRAN"/>
    <property type="match status" value="1"/>
</dbReference>
<sequence length="107" mass="11714">MFFKKRAPSLPRIREGSSHVIVVGDEYFGNPFTRMKTAEVPGELRREPANRHDRNAIAVHLNGSQVGYLSAARAAKYAPMLDALGGAALVTLRISQGEAWVKLPSPK</sequence>
<dbReference type="EMBL" id="SODL02000002">
    <property type="protein sequence ID" value="MCP2367139.1"/>
    <property type="molecule type" value="Genomic_DNA"/>
</dbReference>
<evidence type="ECO:0000256" key="2">
    <source>
        <dbReference type="ARBA" id="ARBA00022801"/>
    </source>
</evidence>
<gene>
    <name evidence="4" type="ORF">BCL57_001293</name>
</gene>
<evidence type="ECO:0000313" key="5">
    <source>
        <dbReference type="Proteomes" id="UP000893823"/>
    </source>
</evidence>
<keyword evidence="2" id="KW-0378">Hydrolase</keyword>
<protein>
    <recommendedName>
        <fullName evidence="3">HIRAN domain-containing protein</fullName>
    </recommendedName>
</protein>